<evidence type="ECO:0000256" key="1">
    <source>
        <dbReference type="ARBA" id="ARBA00023186"/>
    </source>
</evidence>
<gene>
    <name evidence="4" type="ORF">LECACI_7A003911</name>
</gene>
<accession>A0AAI8YXQ6</accession>
<dbReference type="SUPFAM" id="SSF46565">
    <property type="entry name" value="Chaperone J-domain"/>
    <property type="match status" value="1"/>
</dbReference>
<dbReference type="EMBL" id="CAVMBE010000020">
    <property type="protein sequence ID" value="CAK3988717.1"/>
    <property type="molecule type" value="Genomic_DNA"/>
</dbReference>
<dbReference type="CDD" id="cd06257">
    <property type="entry name" value="DnaJ"/>
    <property type="match status" value="1"/>
</dbReference>
<reference evidence="4" key="1">
    <citation type="submission" date="2023-11" db="EMBL/GenBank/DDBJ databases">
        <authorList>
            <person name="Alioto T."/>
            <person name="Alioto T."/>
            <person name="Gomez Garrido J."/>
        </authorList>
    </citation>
    <scope>NUCLEOTIDE SEQUENCE</scope>
</reference>
<dbReference type="PRINTS" id="PR00625">
    <property type="entry name" value="JDOMAIN"/>
</dbReference>
<sequence>MIVKKPSILLAACNTLQSTLSFPSSQSSTSSAGRPRGTRPPKRLSERGRGYATIAGDARESNGQSDSRDSEHEWPQAPSGQPCPTPYQIFDLKQNGTYSKARYYKLVKLYHPDIRSGTNNGLSENVRMERYRMIVAAHHILSDPVKRGAYDRFGAGWNGKAEVGQADTWSRSAGQAGPFSQSWSDPSDPVWQNATWEDWERWRARRDGTNEKPSPVYMSNSYFLAMIMVLAAIGSSMNYNRAQDAGTYFVEQRDLVHDRAAKELRRVRQEASTLNSRQDRIEYFIRQREATMGPGDYGAIRDERANRVLRDIETCGSEQIRESQQEG</sequence>
<feature type="compositionally biased region" description="Low complexity" evidence="2">
    <location>
        <begin position="20"/>
        <end position="31"/>
    </location>
</feature>
<name>A0AAI8YXQ6_9PEZI</name>
<evidence type="ECO:0000313" key="4">
    <source>
        <dbReference type="EMBL" id="CAK3988717.1"/>
    </source>
</evidence>
<dbReference type="InterPro" id="IPR001623">
    <property type="entry name" value="DnaJ_domain"/>
</dbReference>
<dbReference type="Pfam" id="PF00226">
    <property type="entry name" value="DnaJ"/>
    <property type="match status" value="1"/>
</dbReference>
<dbReference type="InterPro" id="IPR036869">
    <property type="entry name" value="J_dom_sf"/>
</dbReference>
<evidence type="ECO:0000259" key="3">
    <source>
        <dbReference type="PROSITE" id="PS50076"/>
    </source>
</evidence>
<dbReference type="PANTHER" id="PTHR44145:SF3">
    <property type="entry name" value="DNAJ HOMOLOG SUBFAMILY A MEMBER 3, MITOCHONDRIAL"/>
    <property type="match status" value="1"/>
</dbReference>
<dbReference type="Proteomes" id="UP001296104">
    <property type="component" value="Unassembled WGS sequence"/>
</dbReference>
<dbReference type="InterPro" id="IPR051938">
    <property type="entry name" value="Apopto_cytoskel_mod"/>
</dbReference>
<keyword evidence="5" id="KW-1185">Reference proteome</keyword>
<dbReference type="PANTHER" id="PTHR44145">
    <property type="entry name" value="DNAJ HOMOLOG SUBFAMILY A MEMBER 3, MITOCHONDRIAL"/>
    <property type="match status" value="1"/>
</dbReference>
<dbReference type="AlphaFoldDB" id="A0AAI8YXQ6"/>
<evidence type="ECO:0000256" key="2">
    <source>
        <dbReference type="SAM" id="MobiDB-lite"/>
    </source>
</evidence>
<protein>
    <submittedName>
        <fullName evidence="4">Related to J domain-containing 1</fullName>
    </submittedName>
</protein>
<feature type="domain" description="J" evidence="3">
    <location>
        <begin position="85"/>
        <end position="154"/>
    </location>
</feature>
<proteinExistence type="predicted"/>
<evidence type="ECO:0000313" key="5">
    <source>
        <dbReference type="Proteomes" id="UP001296104"/>
    </source>
</evidence>
<dbReference type="SMART" id="SM00271">
    <property type="entry name" value="DnaJ"/>
    <property type="match status" value="1"/>
</dbReference>
<comment type="caution">
    <text evidence="4">The sequence shown here is derived from an EMBL/GenBank/DDBJ whole genome shotgun (WGS) entry which is preliminary data.</text>
</comment>
<feature type="region of interest" description="Disordered" evidence="2">
    <location>
        <begin position="20"/>
        <end position="88"/>
    </location>
</feature>
<dbReference type="PROSITE" id="PS50076">
    <property type="entry name" value="DNAJ_2"/>
    <property type="match status" value="1"/>
</dbReference>
<keyword evidence="1" id="KW-0143">Chaperone</keyword>
<dbReference type="Gene3D" id="1.10.287.110">
    <property type="entry name" value="DnaJ domain"/>
    <property type="match status" value="1"/>
</dbReference>
<organism evidence="4 5">
    <name type="scientific">Lecanosticta acicola</name>
    <dbReference type="NCBI Taxonomy" id="111012"/>
    <lineage>
        <taxon>Eukaryota</taxon>
        <taxon>Fungi</taxon>
        <taxon>Dikarya</taxon>
        <taxon>Ascomycota</taxon>
        <taxon>Pezizomycotina</taxon>
        <taxon>Dothideomycetes</taxon>
        <taxon>Dothideomycetidae</taxon>
        <taxon>Mycosphaerellales</taxon>
        <taxon>Mycosphaerellaceae</taxon>
        <taxon>Lecanosticta</taxon>
    </lineage>
</organism>